<gene>
    <name evidence="2" type="ORF">ABEB36_001420</name>
</gene>
<feature type="compositionally biased region" description="Basic residues" evidence="1">
    <location>
        <begin position="367"/>
        <end position="388"/>
    </location>
</feature>
<name>A0ABD1FFE8_HYPHA</name>
<protein>
    <submittedName>
        <fullName evidence="2">Uncharacterized protein</fullName>
    </submittedName>
</protein>
<dbReference type="Proteomes" id="UP001566132">
    <property type="component" value="Unassembled WGS sequence"/>
</dbReference>
<feature type="compositionally biased region" description="Basic residues" evidence="1">
    <location>
        <begin position="551"/>
        <end position="560"/>
    </location>
</feature>
<dbReference type="AlphaFoldDB" id="A0ABD1FFE8"/>
<feature type="compositionally biased region" description="Basic residues" evidence="1">
    <location>
        <begin position="334"/>
        <end position="353"/>
    </location>
</feature>
<feature type="compositionally biased region" description="Basic and acidic residues" evidence="1">
    <location>
        <begin position="478"/>
        <end position="490"/>
    </location>
</feature>
<feature type="compositionally biased region" description="Basic and acidic residues" evidence="1">
    <location>
        <begin position="619"/>
        <end position="641"/>
    </location>
</feature>
<keyword evidence="3" id="KW-1185">Reference proteome</keyword>
<evidence type="ECO:0000313" key="3">
    <source>
        <dbReference type="Proteomes" id="UP001566132"/>
    </source>
</evidence>
<feature type="compositionally biased region" description="Basic residues" evidence="1">
    <location>
        <begin position="396"/>
        <end position="411"/>
    </location>
</feature>
<dbReference type="EMBL" id="JBDJPC010000001">
    <property type="protein sequence ID" value="KAL1517685.1"/>
    <property type="molecule type" value="Genomic_DNA"/>
</dbReference>
<feature type="compositionally biased region" description="Basic and acidic residues" evidence="1">
    <location>
        <begin position="447"/>
        <end position="469"/>
    </location>
</feature>
<evidence type="ECO:0000256" key="1">
    <source>
        <dbReference type="SAM" id="MobiDB-lite"/>
    </source>
</evidence>
<feature type="compositionally biased region" description="Basic residues" evidence="1">
    <location>
        <begin position="531"/>
        <end position="542"/>
    </location>
</feature>
<feature type="compositionally biased region" description="Basic and acidic residues" evidence="1">
    <location>
        <begin position="354"/>
        <end position="366"/>
    </location>
</feature>
<proteinExistence type="predicted"/>
<sequence length="715" mass="84377">MSSFCKCTQCCRRKFEILVNDPSSCACTTRPKIFKETGYRFIEYKNAGIQECTRDEECCCDSKCNTEIESYSIKTCLKKKKSDPTINQVCIKSNVCLFPVKCKSVCCSALKLLETLQKSQRDVNISVQLNMDRQKNNSKVSRSPPCIEVVACNYKKKKKVKNTKQCQCSKVIKIEACKPIIICDRPPKEVKTRGSKTKCKKNWCFLNKVKYFITGGKKRSKELKPPCWPICSVQPKHDYDHDEIKRESAPLELHLEEPQMIKICACKPVKKEITCPCLTHLKYFHFESEKHDQKPNLRKLVDLLMEKRSIKKGKEIKGFRHHDHHALHHDYHSSHHIHRAPHHEHHTAHHSHHDTHPSHHDTYHGHHDNHHGHHDNHHGHHDNHHGHHDTHPSHHDTHHGHHDTHHSHHDTRHHDSYTHRSQQHHHNNDSKTSDDSSRKQHHHHKHEKEETTHGHHNDNDSKTSDDSSKKQHHRHKHEKEEINHDHHHNGYSETFGDSSRSQHHHKDEKEETNHGHHHSGYSKTSGDSSRKQNHHHKHKKNKISQEPHHDSYRKHHHSKHTEREKSKATLSKYYTHHGNNHYSSVKNYYDQHNDRKSQSSRKSNKPIVKFHGSQDCEYEGSRDSSKSKSHDQRHQHGKKSEVPLTVIYSENNKSRYGSTMIRPYHVRYLWIEYIQPVSLRFCNEKKKSFELESTLKTLLLIYYFIVCKQNIFYMI</sequence>
<organism evidence="2 3">
    <name type="scientific">Hypothenemus hampei</name>
    <name type="common">Coffee berry borer</name>
    <dbReference type="NCBI Taxonomy" id="57062"/>
    <lineage>
        <taxon>Eukaryota</taxon>
        <taxon>Metazoa</taxon>
        <taxon>Ecdysozoa</taxon>
        <taxon>Arthropoda</taxon>
        <taxon>Hexapoda</taxon>
        <taxon>Insecta</taxon>
        <taxon>Pterygota</taxon>
        <taxon>Neoptera</taxon>
        <taxon>Endopterygota</taxon>
        <taxon>Coleoptera</taxon>
        <taxon>Polyphaga</taxon>
        <taxon>Cucujiformia</taxon>
        <taxon>Curculionidae</taxon>
        <taxon>Scolytinae</taxon>
        <taxon>Hypothenemus</taxon>
    </lineage>
</organism>
<comment type="caution">
    <text evidence="2">The sequence shown here is derived from an EMBL/GenBank/DDBJ whole genome shotgun (WGS) entry which is preliminary data.</text>
</comment>
<reference evidence="2 3" key="1">
    <citation type="submission" date="2024-05" db="EMBL/GenBank/DDBJ databases">
        <title>Genetic variation in Jamaican populations of the coffee berry borer (Hypothenemus hampei).</title>
        <authorList>
            <person name="Errbii M."/>
            <person name="Myrie A."/>
        </authorList>
    </citation>
    <scope>NUCLEOTIDE SEQUENCE [LARGE SCALE GENOMIC DNA]</scope>
    <source>
        <strain evidence="2">JA-Hopewell-2020-01-JO</strain>
        <tissue evidence="2">Whole body</tissue>
    </source>
</reference>
<accession>A0ABD1FFE8</accession>
<feature type="compositionally biased region" description="Basic and acidic residues" evidence="1">
    <location>
        <begin position="426"/>
        <end position="438"/>
    </location>
</feature>
<evidence type="ECO:0000313" key="2">
    <source>
        <dbReference type="EMBL" id="KAL1517685.1"/>
    </source>
</evidence>
<feature type="compositionally biased region" description="Basic and acidic residues" evidence="1">
    <location>
        <begin position="505"/>
        <end position="514"/>
    </location>
</feature>
<feature type="region of interest" description="Disordered" evidence="1">
    <location>
        <begin position="329"/>
        <end position="642"/>
    </location>
</feature>